<gene>
    <name evidence="5" type="ORF">MNBD_GAMMA21-121</name>
</gene>
<dbReference type="Pfam" id="PF00565">
    <property type="entry name" value="SNase"/>
    <property type="match status" value="1"/>
</dbReference>
<keyword evidence="1" id="KW-0540">Nuclease</keyword>
<organism evidence="5">
    <name type="scientific">hydrothermal vent metagenome</name>
    <dbReference type="NCBI Taxonomy" id="652676"/>
    <lineage>
        <taxon>unclassified sequences</taxon>
        <taxon>metagenomes</taxon>
        <taxon>ecological metagenomes</taxon>
    </lineage>
</organism>
<proteinExistence type="predicted"/>
<reference evidence="5" key="1">
    <citation type="submission" date="2018-06" db="EMBL/GenBank/DDBJ databases">
        <authorList>
            <person name="Zhirakovskaya E."/>
        </authorList>
    </citation>
    <scope>NUCLEOTIDE SEQUENCE</scope>
</reference>
<name>A0A3B1A903_9ZZZZ</name>
<dbReference type="PROSITE" id="PS50830">
    <property type="entry name" value="TNASE_3"/>
    <property type="match status" value="1"/>
</dbReference>
<keyword evidence="2" id="KW-0255">Endonuclease</keyword>
<dbReference type="AlphaFoldDB" id="A0A3B1A903"/>
<dbReference type="PANTHER" id="PTHR12302">
    <property type="entry name" value="EBNA2 BINDING PROTEIN P100"/>
    <property type="match status" value="1"/>
</dbReference>
<dbReference type="Gene3D" id="2.40.50.90">
    <property type="match status" value="1"/>
</dbReference>
<dbReference type="InterPro" id="IPR016071">
    <property type="entry name" value="Staphylococal_nuclease_OB-fold"/>
</dbReference>
<evidence type="ECO:0000256" key="1">
    <source>
        <dbReference type="ARBA" id="ARBA00022722"/>
    </source>
</evidence>
<dbReference type="EMBL" id="UOFR01000076">
    <property type="protein sequence ID" value="VAX00502.1"/>
    <property type="molecule type" value="Genomic_DNA"/>
</dbReference>
<evidence type="ECO:0000259" key="4">
    <source>
        <dbReference type="PROSITE" id="PS50830"/>
    </source>
</evidence>
<feature type="domain" description="TNase-like" evidence="4">
    <location>
        <begin position="22"/>
        <end position="148"/>
    </location>
</feature>
<dbReference type="InterPro" id="IPR035437">
    <property type="entry name" value="SNase_OB-fold_sf"/>
</dbReference>
<accession>A0A3B1A903</accession>
<dbReference type="GO" id="GO:0016787">
    <property type="term" value="F:hydrolase activity"/>
    <property type="evidence" value="ECO:0007669"/>
    <property type="project" value="UniProtKB-KW"/>
</dbReference>
<dbReference type="SMART" id="SM00318">
    <property type="entry name" value="SNc"/>
    <property type="match status" value="1"/>
</dbReference>
<sequence length="162" mass="18824">MFRKLFYLVLFCLMSTVNAELQTISGKAIKVLAGDLIVFQDEAKKKYTVRLEGIDAPEKGQEFGQRASQKLDSLLSLSDHQVEIVYEHKDRKGHLIATVYPHPKEKETISFNKILVEHGFAWAYRKYSMNYVNDEEAARKQKKGLWAKSDAMAPWDWRKQKK</sequence>
<dbReference type="SUPFAM" id="SSF50199">
    <property type="entry name" value="Staphylococcal nuclease"/>
    <property type="match status" value="1"/>
</dbReference>
<protein>
    <recommendedName>
        <fullName evidence="4">TNase-like domain-containing protein</fullName>
    </recommendedName>
</protein>
<evidence type="ECO:0000313" key="5">
    <source>
        <dbReference type="EMBL" id="VAX00502.1"/>
    </source>
</evidence>
<evidence type="ECO:0000256" key="3">
    <source>
        <dbReference type="ARBA" id="ARBA00022801"/>
    </source>
</evidence>
<evidence type="ECO:0000256" key="2">
    <source>
        <dbReference type="ARBA" id="ARBA00022759"/>
    </source>
</evidence>
<keyword evidence="3" id="KW-0378">Hydrolase</keyword>
<dbReference type="PANTHER" id="PTHR12302:SF3">
    <property type="entry name" value="SERINE_THREONINE-PROTEIN KINASE 31"/>
    <property type="match status" value="1"/>
</dbReference>
<dbReference type="GO" id="GO:0004519">
    <property type="term" value="F:endonuclease activity"/>
    <property type="evidence" value="ECO:0007669"/>
    <property type="project" value="UniProtKB-KW"/>
</dbReference>